<feature type="domain" description="Solute-binding protein family 3/N-terminal" evidence="2">
    <location>
        <begin position="62"/>
        <end position="287"/>
    </location>
</feature>
<dbReference type="PANTHER" id="PTHR35936">
    <property type="entry name" value="MEMBRANE-BOUND LYTIC MUREIN TRANSGLYCOSYLASE F"/>
    <property type="match status" value="1"/>
</dbReference>
<gene>
    <name evidence="3" type="primary">yxeM</name>
    <name evidence="3" type="ORF">MP11Mi_15140</name>
</gene>
<dbReference type="InterPro" id="IPR001638">
    <property type="entry name" value="Solute-binding_3/MltF_N"/>
</dbReference>
<keyword evidence="1" id="KW-0732">Signal</keyword>
<dbReference type="RefSeq" id="WP_420041660.1">
    <property type="nucleotide sequence ID" value="NZ_CP128986.1"/>
</dbReference>
<dbReference type="PROSITE" id="PS51257">
    <property type="entry name" value="PROKAR_LIPOPROTEIN"/>
    <property type="match status" value="1"/>
</dbReference>
<evidence type="ECO:0000313" key="3">
    <source>
        <dbReference type="EMBL" id="WOC12428.1"/>
    </source>
</evidence>
<organism evidence="3">
    <name type="scientific">Gordonia sp. MP11Mi</name>
    <dbReference type="NCBI Taxonomy" id="3022769"/>
    <lineage>
        <taxon>Bacteria</taxon>
        <taxon>Bacillati</taxon>
        <taxon>Actinomycetota</taxon>
        <taxon>Actinomycetes</taxon>
        <taxon>Mycobacteriales</taxon>
        <taxon>Gordoniaceae</taxon>
        <taxon>Gordonia</taxon>
    </lineage>
</organism>
<dbReference type="Gene3D" id="3.40.190.10">
    <property type="entry name" value="Periplasmic binding protein-like II"/>
    <property type="match status" value="2"/>
</dbReference>
<proteinExistence type="predicted"/>
<dbReference type="Pfam" id="PF00497">
    <property type="entry name" value="SBP_bac_3"/>
    <property type="match status" value="1"/>
</dbReference>
<evidence type="ECO:0000256" key="1">
    <source>
        <dbReference type="ARBA" id="ARBA00022729"/>
    </source>
</evidence>
<dbReference type="EMBL" id="CP128986">
    <property type="protein sequence ID" value="WOC12428.1"/>
    <property type="molecule type" value="Genomic_DNA"/>
</dbReference>
<dbReference type="PANTHER" id="PTHR35936:SF17">
    <property type="entry name" value="ARGININE-BINDING EXTRACELLULAR PROTEIN ARTP"/>
    <property type="match status" value="1"/>
</dbReference>
<dbReference type="SMART" id="SM00062">
    <property type="entry name" value="PBPb"/>
    <property type="match status" value="1"/>
</dbReference>
<name>A0AA97GTU8_9ACTN</name>
<dbReference type="AlphaFoldDB" id="A0AA97GTU8"/>
<dbReference type="CDD" id="cd01004">
    <property type="entry name" value="PBP2_MidA_like"/>
    <property type="match status" value="1"/>
</dbReference>
<evidence type="ECO:0000259" key="2">
    <source>
        <dbReference type="SMART" id="SM00062"/>
    </source>
</evidence>
<sequence length="299" mass="31208">MSRRWSRWTPALLISLVVVLLVSGCGLDGSDGATDGSGPSTAAPGDANLAERVPDAIRRSGKLTVGTSAPYEPMVGMDENGRLTGFDVDVLNRVADLLGLRLDLHQTRFERILPGVVDGTYDVGSRGFFATLARQKTMDMVTYFRGGTQWAQRSGDTVDPNNACGRTVAAAVGTVQHTVELPAKSKACVTVGDKPIKIVAAPTQEDAVRALTDGSADAMSADSAVVATTVRRSGDELAVAGDVFDSQPYGFAIAKKSPLGAVLQSAVQAMIDRGELESIAQKWGLDGAVNASTLNGATI</sequence>
<reference evidence="3" key="1">
    <citation type="submission" date="2023-06" db="EMBL/GenBank/DDBJ databases">
        <title>Gordonia sp. nov. and Pseudochrobactrum sp. nov., two species isolated from the burying beetle Nicrophorus vespilloides.</title>
        <authorList>
            <person name="Poehlein A."/>
            <person name="Guzman J."/>
            <person name="Daniel R."/>
            <person name="Vilcinskas A."/>
        </authorList>
    </citation>
    <scope>NUCLEOTIDE SEQUENCE</scope>
    <source>
        <strain evidence="3">MP11Mi</strain>
    </source>
</reference>
<accession>A0AA97GTU8</accession>
<dbReference type="SUPFAM" id="SSF53850">
    <property type="entry name" value="Periplasmic binding protein-like II"/>
    <property type="match status" value="1"/>
</dbReference>
<protein>
    <submittedName>
        <fullName evidence="3">Amino-acid-binding protein YxeM</fullName>
    </submittedName>
</protein>